<comment type="function">
    <text evidence="8">Mediates influx of magnesium ions.</text>
</comment>
<dbReference type="PANTHER" id="PTHR46494">
    <property type="entry name" value="CORA FAMILY METAL ION TRANSPORTER (EUROFUNG)"/>
    <property type="match status" value="1"/>
</dbReference>
<dbReference type="AlphaFoldDB" id="A0A6N4SX33"/>
<evidence type="ECO:0000256" key="7">
    <source>
        <dbReference type="ARBA" id="ARBA00023136"/>
    </source>
</evidence>
<dbReference type="EMBL" id="CP000383">
    <property type="protein sequence ID" value="ABG60895.1"/>
    <property type="molecule type" value="Genomic_DNA"/>
</dbReference>
<dbReference type="RefSeq" id="WP_011587000.1">
    <property type="nucleotide sequence ID" value="NC_008255.1"/>
</dbReference>
<reference evidence="10 11" key="1">
    <citation type="journal article" date="2007" name="Appl. Environ. Microbiol.">
        <title>Genome sequence of the cellulolytic gliding bacterium Cytophaga hutchinsonii.</title>
        <authorList>
            <person name="Xie G."/>
            <person name="Bruce D.C."/>
            <person name="Challacombe J.F."/>
            <person name="Chertkov O."/>
            <person name="Detter J.C."/>
            <person name="Gilna P."/>
            <person name="Han C.S."/>
            <person name="Lucas S."/>
            <person name="Misra M."/>
            <person name="Myers G.L."/>
            <person name="Richardson P."/>
            <person name="Tapia R."/>
            <person name="Thayer N."/>
            <person name="Thompson L.S."/>
            <person name="Brettin T.S."/>
            <person name="Henrissat B."/>
            <person name="Wilson D.B."/>
            <person name="McBride M.J."/>
        </authorList>
    </citation>
    <scope>NUCLEOTIDE SEQUENCE [LARGE SCALE GENOMIC DNA]</scope>
    <source>
        <strain evidence="11">ATCC 33406 / DSM 1761 / CIP 103989 / NBRC 15051 / NCIMB 9469 / D465</strain>
    </source>
</reference>
<feature type="region of interest" description="Disordered" evidence="9">
    <location>
        <begin position="1"/>
        <end position="23"/>
    </location>
</feature>
<evidence type="ECO:0000256" key="1">
    <source>
        <dbReference type="ARBA" id="ARBA00004651"/>
    </source>
</evidence>
<keyword evidence="5 8" id="KW-0812">Transmembrane</keyword>
<dbReference type="InterPro" id="IPR002523">
    <property type="entry name" value="MgTranspt_CorA/ZnTranspt_ZntB"/>
</dbReference>
<dbReference type="SUPFAM" id="SSF143865">
    <property type="entry name" value="CorA soluble domain-like"/>
    <property type="match status" value="1"/>
</dbReference>
<evidence type="ECO:0000256" key="6">
    <source>
        <dbReference type="ARBA" id="ARBA00022989"/>
    </source>
</evidence>
<evidence type="ECO:0000256" key="2">
    <source>
        <dbReference type="ARBA" id="ARBA00009765"/>
    </source>
</evidence>
<evidence type="ECO:0000313" key="11">
    <source>
        <dbReference type="Proteomes" id="UP000001822"/>
    </source>
</evidence>
<dbReference type="GO" id="GO:0015095">
    <property type="term" value="F:magnesium ion transmembrane transporter activity"/>
    <property type="evidence" value="ECO:0007669"/>
    <property type="project" value="UniProtKB-UniRule"/>
</dbReference>
<organism evidence="10 11">
    <name type="scientific">Cytophaga hutchinsonii (strain ATCC 33406 / DSM 1761 / CIP 103989 / NBRC 15051 / NCIMB 9469 / D465)</name>
    <dbReference type="NCBI Taxonomy" id="269798"/>
    <lineage>
        <taxon>Bacteria</taxon>
        <taxon>Pseudomonadati</taxon>
        <taxon>Bacteroidota</taxon>
        <taxon>Cytophagia</taxon>
        <taxon>Cytophagales</taxon>
        <taxon>Cytophagaceae</taxon>
        <taxon>Cytophaga</taxon>
    </lineage>
</organism>
<feature type="compositionally biased region" description="Basic residues" evidence="9">
    <location>
        <begin position="1"/>
        <end position="11"/>
    </location>
</feature>
<evidence type="ECO:0000256" key="4">
    <source>
        <dbReference type="ARBA" id="ARBA00022475"/>
    </source>
</evidence>
<dbReference type="CDD" id="cd12828">
    <property type="entry name" value="TmCorA-like_1"/>
    <property type="match status" value="1"/>
</dbReference>
<dbReference type="InterPro" id="IPR045861">
    <property type="entry name" value="CorA_cytoplasmic_dom"/>
</dbReference>
<accession>A0A6N4SX33</accession>
<dbReference type="SUPFAM" id="SSF144083">
    <property type="entry name" value="Magnesium transport protein CorA, transmembrane region"/>
    <property type="match status" value="1"/>
</dbReference>
<evidence type="ECO:0000313" key="10">
    <source>
        <dbReference type="EMBL" id="ABG60895.1"/>
    </source>
</evidence>
<keyword evidence="11" id="KW-1185">Reference proteome</keyword>
<dbReference type="Proteomes" id="UP000001822">
    <property type="component" value="Chromosome"/>
</dbReference>
<keyword evidence="3 8" id="KW-0813">Transport</keyword>
<dbReference type="InterPro" id="IPR045863">
    <property type="entry name" value="CorA_TM1_TM2"/>
</dbReference>
<protein>
    <recommendedName>
        <fullName evidence="8">Magnesium transport protein CorA</fullName>
    </recommendedName>
</protein>
<keyword evidence="7 8" id="KW-0472">Membrane</keyword>
<dbReference type="KEGG" id="chu:CHU_3662"/>
<comment type="similarity">
    <text evidence="2 8">Belongs to the CorA metal ion transporter (MIT) (TC 1.A.35) family.</text>
</comment>
<feature type="transmembrane region" description="Helical" evidence="8">
    <location>
        <begin position="332"/>
        <end position="352"/>
    </location>
</feature>
<evidence type="ECO:0000256" key="3">
    <source>
        <dbReference type="ARBA" id="ARBA00022448"/>
    </source>
</evidence>
<keyword evidence="4 8" id="KW-1003">Cell membrane</keyword>
<dbReference type="GO" id="GO:0050897">
    <property type="term" value="F:cobalt ion binding"/>
    <property type="evidence" value="ECO:0007669"/>
    <property type="project" value="TreeGrafter"/>
</dbReference>
<comment type="subcellular location">
    <subcellularLocation>
        <location evidence="1">Cell membrane</location>
        <topology evidence="1">Multi-pass membrane protein</topology>
    </subcellularLocation>
    <subcellularLocation>
        <location evidence="8">Membrane</location>
        <topology evidence="8">Multi-pass membrane protein</topology>
    </subcellularLocation>
</comment>
<dbReference type="Gene3D" id="3.30.460.20">
    <property type="entry name" value="CorA soluble domain-like"/>
    <property type="match status" value="1"/>
</dbReference>
<keyword evidence="8" id="KW-0406">Ion transport</keyword>
<evidence type="ECO:0000256" key="9">
    <source>
        <dbReference type="SAM" id="MobiDB-lite"/>
    </source>
</evidence>
<dbReference type="GO" id="GO:0005886">
    <property type="term" value="C:plasma membrane"/>
    <property type="evidence" value="ECO:0007669"/>
    <property type="project" value="UniProtKB-SubCell"/>
</dbReference>
<evidence type="ECO:0000256" key="8">
    <source>
        <dbReference type="RuleBase" id="RU362010"/>
    </source>
</evidence>
<dbReference type="Pfam" id="PF01544">
    <property type="entry name" value="CorA"/>
    <property type="match status" value="1"/>
</dbReference>
<gene>
    <name evidence="8 10" type="primary">corA</name>
    <name evidence="10" type="ordered locus">CHU_3662</name>
</gene>
<dbReference type="GO" id="GO:0015087">
    <property type="term" value="F:cobalt ion transmembrane transporter activity"/>
    <property type="evidence" value="ECO:0007669"/>
    <property type="project" value="UniProtKB-UniRule"/>
</dbReference>
<dbReference type="FunFam" id="1.20.58.340:FF:000012">
    <property type="entry name" value="Magnesium transport protein CorA"/>
    <property type="match status" value="1"/>
</dbReference>
<dbReference type="PANTHER" id="PTHR46494:SF1">
    <property type="entry name" value="CORA FAMILY METAL ION TRANSPORTER (EUROFUNG)"/>
    <property type="match status" value="1"/>
</dbReference>
<keyword evidence="8" id="KW-0460">Magnesium</keyword>
<name>A0A6N4SX33_CYTH3</name>
<keyword evidence="6 8" id="KW-1133">Transmembrane helix</keyword>
<sequence>MSRKHKNKARKPGLSPGELSGFDHSDENDIADIYLIRYDENEVVEGKIESVEDMIVPPADNNQVYWYNIDGVNNPNQLADIEKKYRLHPLLMEDVASAEQRPKLDDYDDCLFLTVKMIRHDDKTNEIFSEQVSFVIKPNLILSFQEKNKEGDVFNPNRERLRQNKGKMRRKGADYLLYSLLDTIVDHYFEIMEYVGDTLEVIEQEMLTNPEPVKLKELYKFRRDLIYLRKSVWPLREVIVKLERDECSMIGEDVKPFLRDVYDHTIQVIETVESTRDILSGIVDVYLSSVSNRMNSVMKVLTVISTIFMPLAFITGLYGMNFDNMPELHTQNGYYAVLVLCGTIALGMLIYFQRKKWL</sequence>
<dbReference type="NCBIfam" id="TIGR00383">
    <property type="entry name" value="corA"/>
    <property type="match status" value="1"/>
</dbReference>
<feature type="transmembrane region" description="Helical" evidence="8">
    <location>
        <begin position="300"/>
        <end position="320"/>
    </location>
</feature>
<proteinExistence type="inferred from homology"/>
<evidence type="ECO:0000256" key="5">
    <source>
        <dbReference type="ARBA" id="ARBA00022692"/>
    </source>
</evidence>
<dbReference type="InterPro" id="IPR004488">
    <property type="entry name" value="Mg/Co-transport_prot_CorA"/>
</dbReference>
<dbReference type="Gene3D" id="1.20.58.340">
    <property type="entry name" value="Magnesium transport protein CorA, transmembrane region"/>
    <property type="match status" value="2"/>
</dbReference>
<dbReference type="GO" id="GO:0000287">
    <property type="term" value="F:magnesium ion binding"/>
    <property type="evidence" value="ECO:0007669"/>
    <property type="project" value="TreeGrafter"/>
</dbReference>